<feature type="transmembrane region" description="Helical" evidence="5">
    <location>
        <begin position="24"/>
        <end position="43"/>
    </location>
</feature>
<evidence type="ECO:0000313" key="8">
    <source>
        <dbReference type="Proteomes" id="UP000009284"/>
    </source>
</evidence>
<dbReference type="STRING" id="1008459.TASI_0648"/>
<dbReference type="HOGENOM" id="CLU_2208776_0_0_4"/>
<dbReference type="Proteomes" id="UP000009284">
    <property type="component" value="Chromosome"/>
</dbReference>
<feature type="transmembrane region" description="Helical" evidence="5">
    <location>
        <begin position="74"/>
        <end position="91"/>
    </location>
</feature>
<dbReference type="InterPro" id="IPR007829">
    <property type="entry name" value="TM2"/>
</dbReference>
<dbReference type="eggNOG" id="COG2314">
    <property type="taxonomic scope" value="Bacteria"/>
</dbReference>
<protein>
    <recommendedName>
        <fullName evidence="6">TM2 domain-containing protein</fullName>
    </recommendedName>
</protein>
<keyword evidence="3 5" id="KW-1133">Transmembrane helix</keyword>
<dbReference type="KEGG" id="tas:TASI_0648"/>
<sequence length="116" mass="13327">MSKQEDNEEDFEYNYTKNELKNKYMAGMLGIFGGVIGMHKFYLNQNSLGLLYSILSLIFVIATGLLVQLTENKAFLFLAAVPYAIALYSIYEGIMLIRMRDEVFNAKYNKSELNLE</sequence>
<dbReference type="AlphaFoldDB" id="G4QAW1"/>
<evidence type="ECO:0000256" key="5">
    <source>
        <dbReference type="SAM" id="Phobius"/>
    </source>
</evidence>
<evidence type="ECO:0000256" key="2">
    <source>
        <dbReference type="ARBA" id="ARBA00022692"/>
    </source>
</evidence>
<dbReference type="OrthoDB" id="9816361at2"/>
<keyword evidence="8" id="KW-1185">Reference proteome</keyword>
<evidence type="ECO:0000256" key="1">
    <source>
        <dbReference type="ARBA" id="ARBA00004141"/>
    </source>
</evidence>
<keyword evidence="4 5" id="KW-0472">Membrane</keyword>
<dbReference type="EMBL" id="CP003059">
    <property type="protein sequence ID" value="AEP36421.1"/>
    <property type="molecule type" value="Genomic_DNA"/>
</dbReference>
<reference evidence="7 8" key="2">
    <citation type="journal article" date="2012" name="PLoS ONE">
        <title>Genomic characterization of the taylorella genus.</title>
        <authorList>
            <person name="Hebert L."/>
            <person name="Moumen B."/>
            <person name="Pons N."/>
            <person name="Duquesne F."/>
            <person name="Breuil M.F."/>
            <person name="Goux D."/>
            <person name="Batto J.M."/>
            <person name="Laugier C."/>
            <person name="Renault P."/>
            <person name="Petry S."/>
        </authorList>
    </citation>
    <scope>NUCLEOTIDE SEQUENCE [LARGE SCALE GENOMIC DNA]</scope>
    <source>
        <strain evidence="7 8">MCE3</strain>
    </source>
</reference>
<reference key="1">
    <citation type="submission" date="2011-09" db="EMBL/GenBank/DDBJ databases">
        <title>Genomic characterization of the Taylorella genus.</title>
        <authorList>
            <person name="Hebert L."/>
            <person name="Moumen B."/>
            <person name="Pons N."/>
            <person name="Duquesne F."/>
            <person name="Breuil M.-F."/>
            <person name="Goux D."/>
            <person name="Batto J.-M."/>
            <person name="Renault P."/>
            <person name="Laugier C."/>
            <person name="Petry S."/>
        </authorList>
    </citation>
    <scope>NUCLEOTIDE SEQUENCE</scope>
    <source>
        <strain>MCE3</strain>
    </source>
</reference>
<feature type="transmembrane region" description="Helical" evidence="5">
    <location>
        <begin position="50"/>
        <end position="68"/>
    </location>
</feature>
<dbReference type="Pfam" id="PF05154">
    <property type="entry name" value="TM2"/>
    <property type="match status" value="1"/>
</dbReference>
<evidence type="ECO:0000259" key="6">
    <source>
        <dbReference type="Pfam" id="PF05154"/>
    </source>
</evidence>
<name>G4QAW1_TAYAM</name>
<organism evidence="7 8">
    <name type="scientific">Taylorella asinigenitalis (strain MCE3)</name>
    <dbReference type="NCBI Taxonomy" id="1008459"/>
    <lineage>
        <taxon>Bacteria</taxon>
        <taxon>Pseudomonadati</taxon>
        <taxon>Pseudomonadota</taxon>
        <taxon>Betaproteobacteria</taxon>
        <taxon>Burkholderiales</taxon>
        <taxon>Alcaligenaceae</taxon>
        <taxon>Taylorella</taxon>
    </lineage>
</organism>
<evidence type="ECO:0000313" key="7">
    <source>
        <dbReference type="EMBL" id="AEP36421.1"/>
    </source>
</evidence>
<proteinExistence type="predicted"/>
<evidence type="ECO:0000256" key="4">
    <source>
        <dbReference type="ARBA" id="ARBA00023136"/>
    </source>
</evidence>
<keyword evidence="2 5" id="KW-0812">Transmembrane</keyword>
<gene>
    <name evidence="7" type="ordered locus">TASI_0648</name>
</gene>
<evidence type="ECO:0000256" key="3">
    <source>
        <dbReference type="ARBA" id="ARBA00022989"/>
    </source>
</evidence>
<accession>G4QAW1</accession>
<comment type="subcellular location">
    <subcellularLocation>
        <location evidence="1">Membrane</location>
        <topology evidence="1">Multi-pass membrane protein</topology>
    </subcellularLocation>
</comment>
<dbReference type="RefSeq" id="WP_014111318.1">
    <property type="nucleotide sequence ID" value="NC_016043.1"/>
</dbReference>
<dbReference type="GO" id="GO:0016020">
    <property type="term" value="C:membrane"/>
    <property type="evidence" value="ECO:0007669"/>
    <property type="project" value="UniProtKB-SubCell"/>
</dbReference>
<feature type="domain" description="TM2" evidence="6">
    <location>
        <begin position="21"/>
        <end position="66"/>
    </location>
</feature>